<dbReference type="RefSeq" id="WP_070273907.1">
    <property type="nucleotide sequence ID" value="NZ_MJYS01000077.1"/>
</dbReference>
<sequence>MKKINIDNIKNYYEKNKTKSIITIIGIFFVLLFIFLIVTNPNKKTNEFEAKSIETPTQAQNVEKNSTYEFKEPAKEIQNQNPPKLNNPFVLEDKKDLNITNKNVSKKEEEIPDISDISFEAMKQEEAIKKISKTQKPKDMVVYLKEIQKDITLLDKTFKYDLKEYQIGDKFLDWYLIEDINNNFIRFRDENLDYSYNLRFLGDKNE</sequence>
<dbReference type="AlphaFoldDB" id="A0AAN3QY50"/>
<evidence type="ECO:0000313" key="3">
    <source>
        <dbReference type="Proteomes" id="UP000735326"/>
    </source>
</evidence>
<reference evidence="2" key="1">
    <citation type="submission" date="2021-02" db="EMBL/GenBank/DDBJ databases">
        <authorList>
            <consortium name="PulseNet: The National Subtyping Network for Foodborne Disease Surveillance"/>
        </authorList>
    </citation>
    <scope>NUCLEOTIDE SEQUENCE</scope>
    <source>
        <strain evidence="2">PNUSAC020384</strain>
    </source>
</reference>
<keyword evidence="1" id="KW-0812">Transmembrane</keyword>
<proteinExistence type="predicted"/>
<comment type="caution">
    <text evidence="2">The sequence shown here is derived from an EMBL/GenBank/DDBJ whole genome shotgun (WGS) entry which is preliminary data.</text>
</comment>
<keyword evidence="1" id="KW-1133">Transmembrane helix</keyword>
<dbReference type="Proteomes" id="UP000735326">
    <property type="component" value="Unassembled WGS sequence"/>
</dbReference>
<keyword evidence="1" id="KW-0472">Membrane</keyword>
<protein>
    <submittedName>
        <fullName evidence="2">Uncharacterized protein</fullName>
    </submittedName>
</protein>
<name>A0AAN3QY50_CAMJU</name>
<accession>A0AAN3QY50</accession>
<dbReference type="EMBL" id="AAYVUT010000015">
    <property type="protein sequence ID" value="EHB2512562.1"/>
    <property type="molecule type" value="Genomic_DNA"/>
</dbReference>
<evidence type="ECO:0000256" key="1">
    <source>
        <dbReference type="SAM" id="Phobius"/>
    </source>
</evidence>
<organism evidence="2 3">
    <name type="scientific">Campylobacter jejuni</name>
    <dbReference type="NCBI Taxonomy" id="197"/>
    <lineage>
        <taxon>Bacteria</taxon>
        <taxon>Pseudomonadati</taxon>
        <taxon>Campylobacterota</taxon>
        <taxon>Epsilonproteobacteria</taxon>
        <taxon>Campylobacterales</taxon>
        <taxon>Campylobacteraceae</taxon>
        <taxon>Campylobacter</taxon>
    </lineage>
</organism>
<gene>
    <name evidence="2" type="ORF">JYC20_001761</name>
</gene>
<evidence type="ECO:0000313" key="2">
    <source>
        <dbReference type="EMBL" id="EHB2512562.1"/>
    </source>
</evidence>
<feature type="transmembrane region" description="Helical" evidence="1">
    <location>
        <begin position="21"/>
        <end position="38"/>
    </location>
</feature>